<organism evidence="1 2">
    <name type="scientific">Rattus norvegicus</name>
    <name type="common">Rat</name>
    <dbReference type="NCBI Taxonomy" id="10116"/>
    <lineage>
        <taxon>Eukaryota</taxon>
        <taxon>Metazoa</taxon>
        <taxon>Chordata</taxon>
        <taxon>Craniata</taxon>
        <taxon>Vertebrata</taxon>
        <taxon>Euteleostomi</taxon>
        <taxon>Mammalia</taxon>
        <taxon>Eutheria</taxon>
        <taxon>Euarchontoglires</taxon>
        <taxon>Glires</taxon>
        <taxon>Rodentia</taxon>
        <taxon>Myomorpha</taxon>
        <taxon>Muroidea</taxon>
        <taxon>Muridae</taxon>
        <taxon>Murinae</taxon>
        <taxon>Rattus</taxon>
    </lineage>
</organism>
<accession>A6JD51</accession>
<proteinExistence type="predicted"/>
<name>A6JD51_RAT</name>
<gene>
    <name evidence="1" type="ORF">rCG_56976</name>
</gene>
<evidence type="ECO:0000313" key="2">
    <source>
        <dbReference type="Proteomes" id="UP000234681"/>
    </source>
</evidence>
<dbReference type="Proteomes" id="UP000234681">
    <property type="component" value="Chromosome 14"/>
</dbReference>
<dbReference type="EMBL" id="CH473981">
    <property type="protein sequence ID" value="EDL89973.1"/>
    <property type="molecule type" value="Genomic_DNA"/>
</dbReference>
<dbReference type="AlphaFoldDB" id="A6JD51"/>
<evidence type="ECO:0000313" key="1">
    <source>
        <dbReference type="EMBL" id="EDL89973.1"/>
    </source>
</evidence>
<sequence>MKLLASEFLFRRLSGCVCFEGDLGKRRDHEATCQLMRSF</sequence>
<protein>
    <submittedName>
        <fullName evidence="1">RCG56976, isoform CRA_a</fullName>
    </submittedName>
</protein>
<reference evidence="2" key="1">
    <citation type="submission" date="2005-09" db="EMBL/GenBank/DDBJ databases">
        <authorList>
            <person name="Mural R.J."/>
            <person name="Li P.W."/>
            <person name="Adams M.D."/>
            <person name="Amanatides P.G."/>
            <person name="Baden-Tillson H."/>
            <person name="Barnstead M."/>
            <person name="Chin S.H."/>
            <person name="Dew I."/>
            <person name="Evans C.A."/>
            <person name="Ferriera S."/>
            <person name="Flanigan M."/>
            <person name="Fosler C."/>
            <person name="Glodek A."/>
            <person name="Gu Z."/>
            <person name="Holt R.A."/>
            <person name="Jennings D."/>
            <person name="Kraft C.L."/>
            <person name="Lu F."/>
            <person name="Nguyen T."/>
            <person name="Nusskern D.R."/>
            <person name="Pfannkoch C.M."/>
            <person name="Sitter C."/>
            <person name="Sutton G.G."/>
            <person name="Venter J.C."/>
            <person name="Wang Z."/>
            <person name="Woodage T."/>
            <person name="Zheng X.H."/>
            <person name="Zhong F."/>
        </authorList>
    </citation>
    <scope>NUCLEOTIDE SEQUENCE [LARGE SCALE GENOMIC DNA]</scope>
    <source>
        <strain>BN</strain>
        <strain evidence="2">Sprague-Dawley</strain>
    </source>
</reference>